<dbReference type="AlphaFoldDB" id="A0A420TE90"/>
<name>A0A420TE90_GIBIN</name>
<dbReference type="Proteomes" id="UP000283569">
    <property type="component" value="Unassembled WGS sequence"/>
</dbReference>
<protein>
    <submittedName>
        <fullName evidence="1">Uncharacterized protein</fullName>
    </submittedName>
</protein>
<proteinExistence type="predicted"/>
<sequence length="504" mass="58215">MYRGTHRIMDLEGPPEEGNEAFGLYKLLLYKGRDNANPTYDDRHRFVYLAENKPREPLVGDCFVRLEEIHKRMKGTATEYTEDCARYNEREKLTRDRPLRSKLSPLQKVRAAQKEMKLRRDGNWTLRFRCWTVDGKECTESESRLRNRLFDDVFPANNKEDHLAVFKVWAGNSMFAWNLGDKLAAKDFFGRYWDAVIPEGSLNEIQNGFGIIVGAQWFQDRKNDQVGPLDYENPGHREIVREEVHIAVQRAINAPRLKFKPRLDIKNIFFDKELNPNPDDRATGWFDEGWRCLDGHPGGLYHIVVNKAVRDFLSLDTHKKPFWQEGYGYPQEKNAKDLNDNNLDLCRLEKTGPTTTAIDTNLLSNLVKKRNPTQDRCVATNGYSANLAMSDAFPEYYPVPALAKRQKVAEHVDMTHNFFPFNRESCLLFQSILDKSVEEKCWGWNCWDANRVVVDALLESMIVDGDKEEANKEEATEKLREATAGDREGVLSDQVLNDAVLNLV</sequence>
<reference evidence="1 2" key="1">
    <citation type="journal article" date="2018" name="Sci. Rep.">
        <title>Characterisation of pathogen-specific regions and novel effector candidates in Fusarium oxysporum f. sp. cepae.</title>
        <authorList>
            <person name="Armitage A.D."/>
            <person name="Taylor A."/>
            <person name="Sobczyk M.K."/>
            <person name="Baxter L."/>
            <person name="Greenfield B.P."/>
            <person name="Bates H.J."/>
            <person name="Wilson F."/>
            <person name="Jackson A.C."/>
            <person name="Ott S."/>
            <person name="Harrison R.J."/>
            <person name="Clarkson J.P."/>
        </authorList>
    </citation>
    <scope>NUCLEOTIDE SEQUENCE [LARGE SCALE GENOMIC DNA]</scope>
    <source>
        <strain evidence="1 2">Fp_A8</strain>
    </source>
</reference>
<organism evidence="1 2">
    <name type="scientific">Gibberella intermedia</name>
    <name type="common">Bulb rot disease fungus</name>
    <name type="synonym">Fusarium proliferatum</name>
    <dbReference type="NCBI Taxonomy" id="948311"/>
    <lineage>
        <taxon>Eukaryota</taxon>
        <taxon>Fungi</taxon>
        <taxon>Dikarya</taxon>
        <taxon>Ascomycota</taxon>
        <taxon>Pezizomycotina</taxon>
        <taxon>Sordariomycetes</taxon>
        <taxon>Hypocreomycetidae</taxon>
        <taxon>Hypocreales</taxon>
        <taxon>Nectriaceae</taxon>
        <taxon>Fusarium</taxon>
        <taxon>Fusarium fujikuroi species complex</taxon>
    </lineage>
</organism>
<evidence type="ECO:0000313" key="1">
    <source>
        <dbReference type="EMBL" id="RKL39835.1"/>
    </source>
</evidence>
<accession>A0A420TE90</accession>
<dbReference type="EMBL" id="MRDB01000020">
    <property type="protein sequence ID" value="RKL39835.1"/>
    <property type="molecule type" value="Genomic_DNA"/>
</dbReference>
<evidence type="ECO:0000313" key="2">
    <source>
        <dbReference type="Proteomes" id="UP000283569"/>
    </source>
</evidence>
<gene>
    <name evidence="1" type="ORF">BFJ72_g6562</name>
</gene>
<comment type="caution">
    <text evidence="1">The sequence shown here is derived from an EMBL/GenBank/DDBJ whole genome shotgun (WGS) entry which is preliminary data.</text>
</comment>